<evidence type="ECO:0000313" key="2">
    <source>
        <dbReference type="Proteomes" id="UP001497680"/>
    </source>
</evidence>
<sequence length="289" mass="31965">MVSKPETLPCKASLESDPPVPTGKLEKEQLTINGEPTSREKKVNIIQPKGNFLGGGSTGLVEHLESGDVIKSPWTGHPTNCRQEMAIEAQIYERLGEHPRIVQLKCWDPVDHTLTLEYMPHGNLKEYVKKHGENISVSQKQKWATEAAEGVGLLHSKGVVQGDVGPHNFLLDVDLSLKICDFAGSSLDGSWATVAPGVRYRLPSLARKCIQTATIKEDLFALGSTIYFIATGHEPYNELDDEDEVGKLYADGIFPDLGDVPFAEAIELCWKQRAESTQRVVEIVRRPLR</sequence>
<accession>A0ACC0CQW0</accession>
<keyword evidence="2" id="KW-1185">Reference proteome</keyword>
<comment type="caution">
    <text evidence="1">The sequence shown here is derived from an EMBL/GenBank/DDBJ whole genome shotgun (WGS) entry which is preliminary data.</text>
</comment>
<reference evidence="1 2" key="1">
    <citation type="journal article" date="2022" name="New Phytol.">
        <title>Ecological generalism drives hyperdiversity of secondary metabolite gene clusters in xylarialean endophytes.</title>
        <authorList>
            <person name="Franco M.E.E."/>
            <person name="Wisecaver J.H."/>
            <person name="Arnold A.E."/>
            <person name="Ju Y.M."/>
            <person name="Slot J.C."/>
            <person name="Ahrendt S."/>
            <person name="Moore L.P."/>
            <person name="Eastman K.E."/>
            <person name="Scott K."/>
            <person name="Konkel Z."/>
            <person name="Mondo S.J."/>
            <person name="Kuo A."/>
            <person name="Hayes R.D."/>
            <person name="Haridas S."/>
            <person name="Andreopoulos B."/>
            <person name="Riley R."/>
            <person name="LaButti K."/>
            <person name="Pangilinan J."/>
            <person name="Lipzen A."/>
            <person name="Amirebrahimi M."/>
            <person name="Yan J."/>
            <person name="Adam C."/>
            <person name="Keymanesh K."/>
            <person name="Ng V."/>
            <person name="Louie K."/>
            <person name="Northen T."/>
            <person name="Drula E."/>
            <person name="Henrissat B."/>
            <person name="Hsieh H.M."/>
            <person name="Youens-Clark K."/>
            <person name="Lutzoni F."/>
            <person name="Miadlikowska J."/>
            <person name="Eastwood D.C."/>
            <person name="Hamelin R.C."/>
            <person name="Grigoriev I.V."/>
            <person name="U'Ren J.M."/>
        </authorList>
    </citation>
    <scope>NUCLEOTIDE SEQUENCE [LARGE SCALE GENOMIC DNA]</scope>
    <source>
        <strain evidence="1 2">ER1909</strain>
    </source>
</reference>
<organism evidence="1 2">
    <name type="scientific">Hypoxylon rubiginosum</name>
    <dbReference type="NCBI Taxonomy" id="110542"/>
    <lineage>
        <taxon>Eukaryota</taxon>
        <taxon>Fungi</taxon>
        <taxon>Dikarya</taxon>
        <taxon>Ascomycota</taxon>
        <taxon>Pezizomycotina</taxon>
        <taxon>Sordariomycetes</taxon>
        <taxon>Xylariomycetidae</taxon>
        <taxon>Xylariales</taxon>
        <taxon>Hypoxylaceae</taxon>
        <taxon>Hypoxylon</taxon>
    </lineage>
</organism>
<evidence type="ECO:0000313" key="1">
    <source>
        <dbReference type="EMBL" id="KAI6082692.1"/>
    </source>
</evidence>
<protein>
    <submittedName>
        <fullName evidence="1">Kinase-like domain-containing protein</fullName>
    </submittedName>
</protein>
<dbReference type="EMBL" id="MU394365">
    <property type="protein sequence ID" value="KAI6082692.1"/>
    <property type="molecule type" value="Genomic_DNA"/>
</dbReference>
<dbReference type="Proteomes" id="UP001497680">
    <property type="component" value="Unassembled WGS sequence"/>
</dbReference>
<gene>
    <name evidence="1" type="ORF">F4821DRAFT_206496</name>
</gene>
<proteinExistence type="predicted"/>
<name>A0ACC0CQW0_9PEZI</name>